<gene>
    <name evidence="5" type="ORF">PCAR00345_LOCUS35844</name>
</gene>
<evidence type="ECO:0000256" key="4">
    <source>
        <dbReference type="SAM" id="MobiDB-lite"/>
    </source>
</evidence>
<dbReference type="InterPro" id="IPR032675">
    <property type="entry name" value="LRR_dom_sf"/>
</dbReference>
<dbReference type="SUPFAM" id="SSF52047">
    <property type="entry name" value="RNI-like"/>
    <property type="match status" value="1"/>
</dbReference>
<keyword evidence="1" id="KW-0343">GTPase activation</keyword>
<proteinExistence type="predicted"/>
<organism evidence="5">
    <name type="scientific">Chrysotila carterae</name>
    <name type="common">Marine alga</name>
    <name type="synonym">Syracosphaera carterae</name>
    <dbReference type="NCBI Taxonomy" id="13221"/>
    <lineage>
        <taxon>Eukaryota</taxon>
        <taxon>Haptista</taxon>
        <taxon>Haptophyta</taxon>
        <taxon>Prymnesiophyceae</taxon>
        <taxon>Isochrysidales</taxon>
        <taxon>Isochrysidaceae</taxon>
        <taxon>Chrysotila</taxon>
    </lineage>
</organism>
<feature type="region of interest" description="Disordered" evidence="4">
    <location>
        <begin position="292"/>
        <end position="326"/>
    </location>
</feature>
<dbReference type="AlphaFoldDB" id="A0A7S4C0I2"/>
<dbReference type="GO" id="GO:0005634">
    <property type="term" value="C:nucleus"/>
    <property type="evidence" value="ECO:0007669"/>
    <property type="project" value="TreeGrafter"/>
</dbReference>
<evidence type="ECO:0000313" key="5">
    <source>
        <dbReference type="EMBL" id="CAE0783141.1"/>
    </source>
</evidence>
<protein>
    <submittedName>
        <fullName evidence="5">Uncharacterized protein</fullName>
    </submittedName>
</protein>
<sequence length="326" mass="32888">MVVVESVERRHDKLSALLTDLERRFQSAEPSAHEHGEQAMALNTGHAPAVQAALLGLRVAVQSVGAQLASLRACLDGAEEAAARVRALVADGIHAEGLSRGSSLGLATSACKDDSHAGGPARGGRYIEAGGAATRADSDSPVNRSSIGENGNDGIVAGPDASASAIVDVGGDGGGFVDGTVNVHASESLRRAVDSRLSHLRLDGARVGNAGAATIADEATRIGRAASRLKSLHMNDNDISDEGALAIAEALCNANALPALRTLYLAGNPIGAPAAKMLRDACERREIVLVGQEPASSRGGGAREKGTGRSGGRGNAGRSLAGAAVP</sequence>
<evidence type="ECO:0000256" key="2">
    <source>
        <dbReference type="ARBA" id="ARBA00022614"/>
    </source>
</evidence>
<name>A0A7S4C0I2_CHRCT</name>
<evidence type="ECO:0000256" key="1">
    <source>
        <dbReference type="ARBA" id="ARBA00022468"/>
    </source>
</evidence>
<dbReference type="GO" id="GO:0005829">
    <property type="term" value="C:cytosol"/>
    <property type="evidence" value="ECO:0007669"/>
    <property type="project" value="TreeGrafter"/>
</dbReference>
<dbReference type="PANTHER" id="PTHR24113">
    <property type="entry name" value="RAN GTPASE-ACTIVATING PROTEIN 1"/>
    <property type="match status" value="1"/>
</dbReference>
<dbReference type="PANTHER" id="PTHR24113:SF12">
    <property type="entry name" value="RAN GTPASE-ACTIVATING PROTEIN 1"/>
    <property type="match status" value="1"/>
</dbReference>
<dbReference type="SMART" id="SM00368">
    <property type="entry name" value="LRR_RI"/>
    <property type="match status" value="2"/>
</dbReference>
<dbReference type="EMBL" id="HBIZ01056449">
    <property type="protein sequence ID" value="CAE0783141.1"/>
    <property type="molecule type" value="Transcribed_RNA"/>
</dbReference>
<dbReference type="GO" id="GO:0048471">
    <property type="term" value="C:perinuclear region of cytoplasm"/>
    <property type="evidence" value="ECO:0007669"/>
    <property type="project" value="TreeGrafter"/>
</dbReference>
<dbReference type="GO" id="GO:0031267">
    <property type="term" value="F:small GTPase binding"/>
    <property type="evidence" value="ECO:0007669"/>
    <property type="project" value="TreeGrafter"/>
</dbReference>
<evidence type="ECO:0000256" key="3">
    <source>
        <dbReference type="ARBA" id="ARBA00022737"/>
    </source>
</evidence>
<dbReference type="Gene3D" id="3.80.10.10">
    <property type="entry name" value="Ribonuclease Inhibitor"/>
    <property type="match status" value="1"/>
</dbReference>
<dbReference type="InterPro" id="IPR001611">
    <property type="entry name" value="Leu-rich_rpt"/>
</dbReference>
<feature type="compositionally biased region" description="Low complexity" evidence="4">
    <location>
        <begin position="316"/>
        <end position="326"/>
    </location>
</feature>
<dbReference type="InterPro" id="IPR027038">
    <property type="entry name" value="RanGap"/>
</dbReference>
<dbReference type="GO" id="GO:0005096">
    <property type="term" value="F:GTPase activator activity"/>
    <property type="evidence" value="ECO:0007669"/>
    <property type="project" value="UniProtKB-KW"/>
</dbReference>
<accession>A0A7S4C0I2</accession>
<keyword evidence="3" id="KW-0677">Repeat</keyword>
<reference evidence="5" key="1">
    <citation type="submission" date="2021-01" db="EMBL/GenBank/DDBJ databases">
        <authorList>
            <person name="Corre E."/>
            <person name="Pelletier E."/>
            <person name="Niang G."/>
            <person name="Scheremetjew M."/>
            <person name="Finn R."/>
            <person name="Kale V."/>
            <person name="Holt S."/>
            <person name="Cochrane G."/>
            <person name="Meng A."/>
            <person name="Brown T."/>
            <person name="Cohen L."/>
        </authorList>
    </citation>
    <scope>NUCLEOTIDE SEQUENCE</scope>
    <source>
        <strain evidence="5">CCMP645</strain>
    </source>
</reference>
<dbReference type="GO" id="GO:0006913">
    <property type="term" value="P:nucleocytoplasmic transport"/>
    <property type="evidence" value="ECO:0007669"/>
    <property type="project" value="TreeGrafter"/>
</dbReference>
<dbReference type="Pfam" id="PF13516">
    <property type="entry name" value="LRR_6"/>
    <property type="match status" value="1"/>
</dbReference>
<keyword evidence="2" id="KW-0433">Leucine-rich repeat</keyword>